<comment type="caution">
    <text evidence="3">The sequence shown here is derived from an EMBL/GenBank/DDBJ whole genome shotgun (WGS) entry which is preliminary data.</text>
</comment>
<dbReference type="EMBL" id="JAATJV010411875">
    <property type="protein sequence ID" value="MBZ3886761.1"/>
    <property type="molecule type" value="Genomic_DNA"/>
</dbReference>
<dbReference type="AlphaFoldDB" id="A0AA41NAH2"/>
<sequence>MSLEEGSKAFPERVEQVSESNSGRPPVFWRGRSEFKQLATQLLLWQLPVALIQSLLGQATCRASPLPPGSPPVFRSNRSGSKQLATQLLLRQPPGAPVVAPSPSAVLSRLLYNDPSCPCLLLQWGEGRLAEQLYFTKFPAFRDYRPIRDASPMGETHPAALSWSQEAPGEPTPTPLPAPVLPFSSPLWTEPPQSSCPLATDLADMGTVAARQLCWVILGLLFLQGAFSGLSLTTEPTSPNTGEKSSSESGSPKLLTSTSTTAAPQKTSQSPPGSSNPVMLRSSITDGHSLIFMGQTQSQVQKHTAELGTGTEAPHSSSGSGGGSSTRGETSQNATSNSVTINPRTMEDLSILPSPTSETVLTVAAFGVISFIVILVVVVIILVGVVSLRFKCRKNKESEDPQKPGSSGLSESCSTANGEKDSITLISMKNINMNNSKSCPSAEKAWFPSQQGDNFQRPMFFSPLPYPAPPKKFTLSHYVFIFCRFFKSDFGPHGSKDDVAAP</sequence>
<dbReference type="PRINTS" id="PR02069">
    <property type="entry name" value="ECCREGULATOR"/>
</dbReference>
<reference evidence="3" key="1">
    <citation type="submission" date="2020-03" db="EMBL/GenBank/DDBJ databases">
        <title>Studies in the Genomics of Life Span.</title>
        <authorList>
            <person name="Glass D."/>
        </authorList>
    </citation>
    <scope>NUCLEOTIDE SEQUENCE</scope>
    <source>
        <strain evidence="3">SUZIE</strain>
        <tissue evidence="3">Muscle</tissue>
    </source>
</reference>
<evidence type="ECO:0000313" key="3">
    <source>
        <dbReference type="EMBL" id="MBZ3886761.1"/>
    </source>
</evidence>
<proteinExistence type="predicted"/>
<dbReference type="PANTHER" id="PTHR28602">
    <property type="entry name" value="ENDOTHELIAL CELL-SPECIFIC CHEMOTAXIS REGULATOR"/>
    <property type="match status" value="1"/>
</dbReference>
<feature type="compositionally biased region" description="Basic and acidic residues" evidence="1">
    <location>
        <begin position="1"/>
        <end position="16"/>
    </location>
</feature>
<feature type="region of interest" description="Disordered" evidence="1">
    <location>
        <begin position="152"/>
        <end position="174"/>
    </location>
</feature>
<dbReference type="GO" id="GO:0016525">
    <property type="term" value="P:negative regulation of angiogenesis"/>
    <property type="evidence" value="ECO:0007669"/>
    <property type="project" value="TreeGrafter"/>
</dbReference>
<feature type="region of interest" description="Disordered" evidence="1">
    <location>
        <begin position="1"/>
        <end position="23"/>
    </location>
</feature>
<dbReference type="Pfam" id="PF15820">
    <property type="entry name" value="ECSCR"/>
    <property type="match status" value="1"/>
</dbReference>
<gene>
    <name evidence="3" type="ORF">SUZIE_189565</name>
</gene>
<organism evidence="3 4">
    <name type="scientific">Sciurus carolinensis</name>
    <name type="common">Eastern gray squirrel</name>
    <dbReference type="NCBI Taxonomy" id="30640"/>
    <lineage>
        <taxon>Eukaryota</taxon>
        <taxon>Metazoa</taxon>
        <taxon>Chordata</taxon>
        <taxon>Craniata</taxon>
        <taxon>Vertebrata</taxon>
        <taxon>Euteleostomi</taxon>
        <taxon>Mammalia</taxon>
        <taxon>Eutheria</taxon>
        <taxon>Euarchontoglires</taxon>
        <taxon>Glires</taxon>
        <taxon>Rodentia</taxon>
        <taxon>Sciuromorpha</taxon>
        <taxon>Sciuridae</taxon>
        <taxon>Sciurinae</taxon>
        <taxon>Sciurini</taxon>
        <taxon>Sciurus</taxon>
    </lineage>
</organism>
<dbReference type="Proteomes" id="UP001166674">
    <property type="component" value="Unassembled WGS sequence"/>
</dbReference>
<evidence type="ECO:0000256" key="1">
    <source>
        <dbReference type="SAM" id="MobiDB-lite"/>
    </source>
</evidence>
<keyword evidence="2" id="KW-0472">Membrane</keyword>
<feature type="compositionally biased region" description="Polar residues" evidence="1">
    <location>
        <begin position="404"/>
        <end position="416"/>
    </location>
</feature>
<dbReference type="PANTHER" id="PTHR28602:SF1">
    <property type="entry name" value="ENDOTHELIAL CELL-SPECIFIC CHEMOTAXIS REGULATOR"/>
    <property type="match status" value="1"/>
</dbReference>
<dbReference type="InterPro" id="IPR026247">
    <property type="entry name" value="ECSCR"/>
</dbReference>
<feature type="region of interest" description="Disordered" evidence="1">
    <location>
        <begin position="395"/>
        <end position="416"/>
    </location>
</feature>
<keyword evidence="4" id="KW-1185">Reference proteome</keyword>
<dbReference type="GO" id="GO:0005886">
    <property type="term" value="C:plasma membrane"/>
    <property type="evidence" value="ECO:0007669"/>
    <property type="project" value="TreeGrafter"/>
</dbReference>
<protein>
    <submittedName>
        <fullName evidence="3">Endothelial cell-specific chemotaxis regulator</fullName>
    </submittedName>
</protein>
<keyword evidence="2" id="KW-1133">Transmembrane helix</keyword>
<feature type="transmembrane region" description="Helical" evidence="2">
    <location>
        <begin position="360"/>
        <end position="386"/>
    </location>
</feature>
<accession>A0AA41NAH2</accession>
<feature type="region of interest" description="Disordered" evidence="1">
    <location>
        <begin position="301"/>
        <end position="342"/>
    </location>
</feature>
<dbReference type="GO" id="GO:0005829">
    <property type="term" value="C:cytosol"/>
    <property type="evidence" value="ECO:0007669"/>
    <property type="project" value="TreeGrafter"/>
</dbReference>
<dbReference type="GO" id="GO:1901800">
    <property type="term" value="P:positive regulation of proteasomal protein catabolic process"/>
    <property type="evidence" value="ECO:0007669"/>
    <property type="project" value="TreeGrafter"/>
</dbReference>
<feature type="region of interest" description="Disordered" evidence="1">
    <location>
        <begin position="234"/>
        <end position="280"/>
    </location>
</feature>
<feature type="compositionally biased region" description="Low complexity" evidence="1">
    <location>
        <begin position="241"/>
        <end position="257"/>
    </location>
</feature>
<name>A0AA41NAH2_SCICA</name>
<feature type="compositionally biased region" description="Polar residues" evidence="1">
    <location>
        <begin position="258"/>
        <end position="280"/>
    </location>
</feature>
<evidence type="ECO:0000256" key="2">
    <source>
        <dbReference type="SAM" id="Phobius"/>
    </source>
</evidence>
<keyword evidence="2" id="KW-0812">Transmembrane</keyword>
<feature type="compositionally biased region" description="Polar residues" evidence="1">
    <location>
        <begin position="326"/>
        <end position="342"/>
    </location>
</feature>
<evidence type="ECO:0000313" key="4">
    <source>
        <dbReference type="Proteomes" id="UP001166674"/>
    </source>
</evidence>
<dbReference type="GO" id="GO:2000353">
    <property type="term" value="P:positive regulation of endothelial cell apoptotic process"/>
    <property type="evidence" value="ECO:0007669"/>
    <property type="project" value="TreeGrafter"/>
</dbReference>